<keyword evidence="3" id="KW-1185">Reference proteome</keyword>
<name>A0AAU9JEP7_9CILI</name>
<sequence length="509" mass="58999">MENRIEALEHKLDNFATELFGEAFREYIIEVVRQSQVMSNDMESNEIDYMRKKVYREDFETRKQTKYDLKAAQENIAACYRELQTLGAAIVDVKKGMENKSDLSDIENIHSDFSKFCTKEYAAILSENMKNLVNNNDFKVLKNEFYKLKENLEVEYLNKAQIFQKIDAVEFKFKNELEKYCTNESNSNTNAKMKKRIGDIETYVSELDSRLNFYKGQTKDLIYLNKKELAEKATSEQVERIKEELAEKFSKYDLTKGTSELNIKILGLQKELSKINKAQSEFEHALLKFDEAFLEKASKFEVKEIRNRLEAISSQSLVNVDFNGIIEKIKSLTEKCGTFESNFQHFNLEIADISERHKDIADLTSRYEFLKELTLDIQGKLSNKTDKLEFHSCLESKATCQDILDVNESIKTLHKLIKLSSAQIGLIQKNLFSLGSLDKVQREQMTSSMQRALEQIQTSSLDKAKLPFLENFRSKLSPIEKIRASTDLSPSKSRISPHKRTQNSIDNIF</sequence>
<accession>A0AAU9JEP7</accession>
<protein>
    <submittedName>
        <fullName evidence="2">Uncharacterized protein</fullName>
    </submittedName>
</protein>
<feature type="region of interest" description="Disordered" evidence="1">
    <location>
        <begin position="485"/>
        <end position="509"/>
    </location>
</feature>
<dbReference type="EMBL" id="CAJZBQ010000030">
    <property type="protein sequence ID" value="CAG9322039.1"/>
    <property type="molecule type" value="Genomic_DNA"/>
</dbReference>
<reference evidence="2" key="1">
    <citation type="submission" date="2021-09" db="EMBL/GenBank/DDBJ databases">
        <authorList>
            <consortium name="AG Swart"/>
            <person name="Singh M."/>
            <person name="Singh A."/>
            <person name="Seah K."/>
            <person name="Emmerich C."/>
        </authorList>
    </citation>
    <scope>NUCLEOTIDE SEQUENCE</scope>
    <source>
        <strain evidence="2">ATCC30299</strain>
    </source>
</reference>
<evidence type="ECO:0000313" key="3">
    <source>
        <dbReference type="Proteomes" id="UP001162131"/>
    </source>
</evidence>
<proteinExistence type="predicted"/>
<evidence type="ECO:0000313" key="2">
    <source>
        <dbReference type="EMBL" id="CAG9322039.1"/>
    </source>
</evidence>
<gene>
    <name evidence="2" type="ORF">BSTOLATCC_MIC30421</name>
</gene>
<evidence type="ECO:0000256" key="1">
    <source>
        <dbReference type="SAM" id="MobiDB-lite"/>
    </source>
</evidence>
<comment type="caution">
    <text evidence="2">The sequence shown here is derived from an EMBL/GenBank/DDBJ whole genome shotgun (WGS) entry which is preliminary data.</text>
</comment>
<dbReference type="Proteomes" id="UP001162131">
    <property type="component" value="Unassembled WGS sequence"/>
</dbReference>
<organism evidence="2 3">
    <name type="scientific">Blepharisma stoltei</name>
    <dbReference type="NCBI Taxonomy" id="1481888"/>
    <lineage>
        <taxon>Eukaryota</taxon>
        <taxon>Sar</taxon>
        <taxon>Alveolata</taxon>
        <taxon>Ciliophora</taxon>
        <taxon>Postciliodesmatophora</taxon>
        <taxon>Heterotrichea</taxon>
        <taxon>Heterotrichida</taxon>
        <taxon>Blepharismidae</taxon>
        <taxon>Blepharisma</taxon>
    </lineage>
</organism>
<dbReference type="AlphaFoldDB" id="A0AAU9JEP7"/>